<gene>
    <name evidence="1" type="ORF">HNQ61_003381</name>
</gene>
<sequence>MAYREFTDADGTVWTAWDVPPWRVFSPARNYQERRVRETPGYAPERRAAVDRRRSRAGAMSEQGWVCFERAGEKRRLAPTPAGWDQVSEDELLNLCRRASPDSSRR</sequence>
<keyword evidence="2" id="KW-1185">Reference proteome</keyword>
<name>A0A841H181_9BACT</name>
<organism evidence="1 2">
    <name type="scientific">Longimicrobium terrae</name>
    <dbReference type="NCBI Taxonomy" id="1639882"/>
    <lineage>
        <taxon>Bacteria</taxon>
        <taxon>Pseudomonadati</taxon>
        <taxon>Gemmatimonadota</taxon>
        <taxon>Longimicrobiia</taxon>
        <taxon>Longimicrobiales</taxon>
        <taxon>Longimicrobiaceae</taxon>
        <taxon>Longimicrobium</taxon>
    </lineage>
</organism>
<evidence type="ECO:0000313" key="2">
    <source>
        <dbReference type="Proteomes" id="UP000582837"/>
    </source>
</evidence>
<dbReference type="AlphaFoldDB" id="A0A841H181"/>
<dbReference type="Proteomes" id="UP000582837">
    <property type="component" value="Unassembled WGS sequence"/>
</dbReference>
<reference evidence="1 2" key="1">
    <citation type="submission" date="2020-08" db="EMBL/GenBank/DDBJ databases">
        <title>Genomic Encyclopedia of Type Strains, Phase IV (KMG-IV): sequencing the most valuable type-strain genomes for metagenomic binning, comparative biology and taxonomic classification.</title>
        <authorList>
            <person name="Goeker M."/>
        </authorList>
    </citation>
    <scope>NUCLEOTIDE SEQUENCE [LARGE SCALE GENOMIC DNA]</scope>
    <source>
        <strain evidence="1 2">DSM 29007</strain>
    </source>
</reference>
<dbReference type="EMBL" id="JACHIA010000010">
    <property type="protein sequence ID" value="MBB6071742.1"/>
    <property type="molecule type" value="Genomic_DNA"/>
</dbReference>
<accession>A0A841H181</accession>
<dbReference type="RefSeq" id="WP_170032481.1">
    <property type="nucleotide sequence ID" value="NZ_JABDTL010000001.1"/>
</dbReference>
<protein>
    <submittedName>
        <fullName evidence="1">Uncharacterized protein</fullName>
    </submittedName>
</protein>
<evidence type="ECO:0000313" key="1">
    <source>
        <dbReference type="EMBL" id="MBB6071742.1"/>
    </source>
</evidence>
<proteinExistence type="predicted"/>
<comment type="caution">
    <text evidence="1">The sequence shown here is derived from an EMBL/GenBank/DDBJ whole genome shotgun (WGS) entry which is preliminary data.</text>
</comment>